<protein>
    <recommendedName>
        <fullName evidence="3">Sugar ABC transporter substrate-binding protein</fullName>
    </recommendedName>
</protein>
<gene>
    <name evidence="1" type="ORF">DPM12_21660</name>
</gene>
<name>A0A329QBF2_9ACTN</name>
<dbReference type="AlphaFoldDB" id="A0A329QBF2"/>
<dbReference type="InterPro" id="IPR006311">
    <property type="entry name" value="TAT_signal"/>
</dbReference>
<reference evidence="1 2" key="1">
    <citation type="submission" date="2018-06" db="EMBL/GenBank/DDBJ databases">
        <title>Phytoactinopolyspora halophila sp. nov., a novel halophilic actinomycete isolated from a saline soil in China.</title>
        <authorList>
            <person name="Tang S.-K."/>
        </authorList>
    </citation>
    <scope>NUCLEOTIDE SEQUENCE [LARGE SCALE GENOMIC DNA]</scope>
    <source>
        <strain evidence="1 2">YIM 96934</strain>
    </source>
</reference>
<dbReference type="Gene3D" id="3.40.190.10">
    <property type="entry name" value="Periplasmic binding protein-like II"/>
    <property type="match status" value="2"/>
</dbReference>
<dbReference type="PANTHER" id="PTHR43649:SF12">
    <property type="entry name" value="DIACETYLCHITOBIOSE BINDING PROTEIN DASA"/>
    <property type="match status" value="1"/>
</dbReference>
<dbReference type="PROSITE" id="PS51318">
    <property type="entry name" value="TAT"/>
    <property type="match status" value="1"/>
</dbReference>
<evidence type="ECO:0000313" key="1">
    <source>
        <dbReference type="EMBL" id="RAW09321.1"/>
    </source>
</evidence>
<dbReference type="RefSeq" id="WP_112260436.1">
    <property type="nucleotide sequence ID" value="NZ_QMIG01000046.1"/>
</dbReference>
<dbReference type="PANTHER" id="PTHR43649">
    <property type="entry name" value="ARABINOSE-BINDING PROTEIN-RELATED"/>
    <property type="match status" value="1"/>
</dbReference>
<dbReference type="EMBL" id="QMIG01000046">
    <property type="protein sequence ID" value="RAW09321.1"/>
    <property type="molecule type" value="Genomic_DNA"/>
</dbReference>
<evidence type="ECO:0008006" key="3">
    <source>
        <dbReference type="Google" id="ProtNLM"/>
    </source>
</evidence>
<dbReference type="InterPro" id="IPR006059">
    <property type="entry name" value="SBP"/>
</dbReference>
<evidence type="ECO:0000313" key="2">
    <source>
        <dbReference type="Proteomes" id="UP000250462"/>
    </source>
</evidence>
<proteinExistence type="predicted"/>
<dbReference type="Pfam" id="PF01547">
    <property type="entry name" value="SBP_bac_1"/>
    <property type="match status" value="1"/>
</dbReference>
<dbReference type="OrthoDB" id="2510110at2"/>
<dbReference type="SUPFAM" id="SSF53850">
    <property type="entry name" value="Periplasmic binding protein-like II"/>
    <property type="match status" value="1"/>
</dbReference>
<dbReference type="Proteomes" id="UP000250462">
    <property type="component" value="Unassembled WGS sequence"/>
</dbReference>
<comment type="caution">
    <text evidence="1">The sequence shown here is derived from an EMBL/GenBank/DDBJ whole genome shotgun (WGS) entry which is preliminary data.</text>
</comment>
<dbReference type="InterPro" id="IPR050490">
    <property type="entry name" value="Bact_solute-bd_prot1"/>
</dbReference>
<keyword evidence="2" id="KW-1185">Reference proteome</keyword>
<organism evidence="1 2">
    <name type="scientific">Phytoactinopolyspora halophila</name>
    <dbReference type="NCBI Taxonomy" id="1981511"/>
    <lineage>
        <taxon>Bacteria</taxon>
        <taxon>Bacillati</taxon>
        <taxon>Actinomycetota</taxon>
        <taxon>Actinomycetes</taxon>
        <taxon>Jiangellales</taxon>
        <taxon>Jiangellaceae</taxon>
        <taxon>Phytoactinopolyspora</taxon>
    </lineage>
</organism>
<sequence length="438" mass="47141">MRPNLGVGEGVTRRQFMRAGAGVAASAYALGSVGTLAGCSEETTSAASGTVRAVVPEGGLSRAFVEAAREFESTSDISVEILTYPYAEARQQQLLELGGGGDLDAVLIDGQIWLAELHQHLDPIDDRIDASELERFVASMPTMFQRDDATYALPFRVGGWVLIYREDLFDSAGITQVPQTWAEFRDAAERLTSDQTYGFAAPLAQTNFLVAQWLPFLWSFGGELLTGDNQQAAFNSDAGIEATTFLVDLYKDGLVPPGAIEADHDGVITAMQQGQTAMAITYSPYYLEMNSPDQSDFAGSFAVAGELPRRADSDLDTGRSMITGWGVGIARNSVNKDAAWELAEYLTRDDVQATLAIEHGNSPTVASVYRDEEYLEAYEAAGEVLDVLKGASTRPGVVEWTEIEEALALRLSEALTDSRTVAEALSAAEEDVNEALGS</sequence>
<accession>A0A329QBF2</accession>